<evidence type="ECO:0000313" key="2">
    <source>
        <dbReference type="EMBL" id="BAD62290.1"/>
    </source>
</evidence>
<organism evidence="2 3">
    <name type="scientific">Oryza sativa subsp. japonica</name>
    <name type="common">Rice</name>
    <dbReference type="NCBI Taxonomy" id="39947"/>
    <lineage>
        <taxon>Eukaryota</taxon>
        <taxon>Viridiplantae</taxon>
        <taxon>Streptophyta</taxon>
        <taxon>Embryophyta</taxon>
        <taxon>Tracheophyta</taxon>
        <taxon>Spermatophyta</taxon>
        <taxon>Magnoliopsida</taxon>
        <taxon>Liliopsida</taxon>
        <taxon>Poales</taxon>
        <taxon>Poaceae</taxon>
        <taxon>BOP clade</taxon>
        <taxon>Oryzoideae</taxon>
        <taxon>Oryzeae</taxon>
        <taxon>Oryzinae</taxon>
        <taxon>Oryza</taxon>
        <taxon>Oryza sativa</taxon>
    </lineage>
</organism>
<dbReference type="EMBL" id="AP006054">
    <property type="protein sequence ID" value="BAD62290.1"/>
    <property type="molecule type" value="Genomic_DNA"/>
</dbReference>
<accession>Q5Z4P2</accession>
<name>Q5Z4P2_ORYSJ</name>
<sequence length="91" mass="10115">MSKEEHGSNVSIPAHQFGEKPPTRCWSRVIIDPRQDMPWLECAPFDNGTTHVARTTTTRGGARIAKRRSSTYTAISWGSDECKIEARGRGA</sequence>
<reference evidence="3" key="2">
    <citation type="journal article" date="2008" name="Nucleic Acids Res.">
        <title>The rice annotation project database (RAP-DB): 2008 update.</title>
        <authorList>
            <consortium name="The rice annotation project (RAP)"/>
        </authorList>
    </citation>
    <scope>GENOME REANNOTATION</scope>
    <source>
        <strain evidence="3">cv. Nipponbare</strain>
    </source>
</reference>
<reference evidence="3" key="1">
    <citation type="journal article" date="2005" name="Nature">
        <title>The map-based sequence of the rice genome.</title>
        <authorList>
            <consortium name="International rice genome sequencing project (IRGSP)"/>
            <person name="Matsumoto T."/>
            <person name="Wu J."/>
            <person name="Kanamori H."/>
            <person name="Katayose Y."/>
            <person name="Fujisawa M."/>
            <person name="Namiki N."/>
            <person name="Mizuno H."/>
            <person name="Yamamoto K."/>
            <person name="Antonio B.A."/>
            <person name="Baba T."/>
            <person name="Sakata K."/>
            <person name="Nagamura Y."/>
            <person name="Aoki H."/>
            <person name="Arikawa K."/>
            <person name="Arita K."/>
            <person name="Bito T."/>
            <person name="Chiden Y."/>
            <person name="Fujitsuka N."/>
            <person name="Fukunaka R."/>
            <person name="Hamada M."/>
            <person name="Harada C."/>
            <person name="Hayashi A."/>
            <person name="Hijishita S."/>
            <person name="Honda M."/>
            <person name="Hosokawa S."/>
            <person name="Ichikawa Y."/>
            <person name="Idonuma A."/>
            <person name="Iijima M."/>
            <person name="Ikeda M."/>
            <person name="Ikeno M."/>
            <person name="Ito K."/>
            <person name="Ito S."/>
            <person name="Ito T."/>
            <person name="Ito Y."/>
            <person name="Ito Y."/>
            <person name="Iwabuchi A."/>
            <person name="Kamiya K."/>
            <person name="Karasawa W."/>
            <person name="Kurita K."/>
            <person name="Katagiri S."/>
            <person name="Kikuta A."/>
            <person name="Kobayashi H."/>
            <person name="Kobayashi N."/>
            <person name="Machita K."/>
            <person name="Maehara T."/>
            <person name="Masukawa M."/>
            <person name="Mizubayashi T."/>
            <person name="Mukai Y."/>
            <person name="Nagasaki H."/>
            <person name="Nagata Y."/>
            <person name="Naito S."/>
            <person name="Nakashima M."/>
            <person name="Nakama Y."/>
            <person name="Nakamichi Y."/>
            <person name="Nakamura M."/>
            <person name="Meguro A."/>
            <person name="Negishi M."/>
            <person name="Ohta I."/>
            <person name="Ohta T."/>
            <person name="Okamoto M."/>
            <person name="Ono N."/>
            <person name="Saji S."/>
            <person name="Sakaguchi M."/>
            <person name="Sakai K."/>
            <person name="Shibata M."/>
            <person name="Shimokawa T."/>
            <person name="Song J."/>
            <person name="Takazaki Y."/>
            <person name="Terasawa K."/>
            <person name="Tsugane M."/>
            <person name="Tsuji K."/>
            <person name="Ueda S."/>
            <person name="Waki K."/>
            <person name="Yamagata H."/>
            <person name="Yamamoto M."/>
            <person name="Yamamoto S."/>
            <person name="Yamane H."/>
            <person name="Yoshiki S."/>
            <person name="Yoshihara R."/>
            <person name="Yukawa K."/>
            <person name="Zhong H."/>
            <person name="Yano M."/>
            <person name="Yuan Q."/>
            <person name="Ouyang S."/>
            <person name="Liu J."/>
            <person name="Jones K.M."/>
            <person name="Gansberger K."/>
            <person name="Moffat K."/>
            <person name="Hill J."/>
            <person name="Bera J."/>
            <person name="Fadrosh D."/>
            <person name="Jin S."/>
            <person name="Johri S."/>
            <person name="Kim M."/>
            <person name="Overton L."/>
            <person name="Reardon M."/>
            <person name="Tsitrin T."/>
            <person name="Vuong H."/>
            <person name="Weaver B."/>
            <person name="Ciecko A."/>
            <person name="Tallon L."/>
            <person name="Jackson J."/>
            <person name="Pai G."/>
            <person name="Aken S.V."/>
            <person name="Utterback T."/>
            <person name="Reidmuller S."/>
            <person name="Feldblyum T."/>
            <person name="Hsiao J."/>
            <person name="Zismann V."/>
            <person name="Iobst S."/>
            <person name="de Vazeille A.R."/>
            <person name="Buell C.R."/>
            <person name="Ying K."/>
            <person name="Li Y."/>
            <person name="Lu T."/>
            <person name="Huang Y."/>
            <person name="Zhao Q."/>
            <person name="Feng Q."/>
            <person name="Zhang L."/>
            <person name="Zhu J."/>
            <person name="Weng Q."/>
            <person name="Mu J."/>
            <person name="Lu Y."/>
            <person name="Fan D."/>
            <person name="Liu Y."/>
            <person name="Guan J."/>
            <person name="Zhang Y."/>
            <person name="Yu S."/>
            <person name="Liu X."/>
            <person name="Zhang Y."/>
            <person name="Hong G."/>
            <person name="Han B."/>
            <person name="Choisne N."/>
            <person name="Demange N."/>
            <person name="Orjeda G."/>
            <person name="Samain S."/>
            <person name="Cattolico L."/>
            <person name="Pelletier E."/>
            <person name="Couloux A."/>
            <person name="Segurens B."/>
            <person name="Wincker P."/>
            <person name="D'Hont A."/>
            <person name="Scarpelli C."/>
            <person name="Weissenbach J."/>
            <person name="Salanoubat M."/>
            <person name="Quetier F."/>
            <person name="Yu Y."/>
            <person name="Kim H.R."/>
            <person name="Rambo T."/>
            <person name="Currie J."/>
            <person name="Collura K."/>
            <person name="Luo M."/>
            <person name="Yang T."/>
            <person name="Ammiraju J.S.S."/>
            <person name="Engler F."/>
            <person name="Soderlund C."/>
            <person name="Wing R.A."/>
            <person name="Palmer L.E."/>
            <person name="de la Bastide M."/>
            <person name="Spiegel L."/>
            <person name="Nascimento L."/>
            <person name="Zutavern T."/>
            <person name="O'Shaughnessy A."/>
            <person name="Dike S."/>
            <person name="Dedhia N."/>
            <person name="Preston R."/>
            <person name="Balija V."/>
            <person name="McCombie W.R."/>
            <person name="Chow T."/>
            <person name="Chen H."/>
            <person name="Chung M."/>
            <person name="Chen C."/>
            <person name="Shaw J."/>
            <person name="Wu H."/>
            <person name="Hsiao K."/>
            <person name="Chao Y."/>
            <person name="Chu M."/>
            <person name="Cheng C."/>
            <person name="Hour A."/>
            <person name="Lee P."/>
            <person name="Lin S."/>
            <person name="Lin Y."/>
            <person name="Liou J."/>
            <person name="Liu S."/>
            <person name="Hsing Y."/>
            <person name="Raghuvanshi S."/>
            <person name="Mohanty A."/>
            <person name="Bharti A.K."/>
            <person name="Gaur A."/>
            <person name="Gupta V."/>
            <person name="Kumar D."/>
            <person name="Ravi V."/>
            <person name="Vij S."/>
            <person name="Kapur A."/>
            <person name="Khurana P."/>
            <person name="Khurana P."/>
            <person name="Khurana J.P."/>
            <person name="Tyagi A.K."/>
            <person name="Gaikwad K."/>
            <person name="Singh A."/>
            <person name="Dalal V."/>
            <person name="Srivastava S."/>
            <person name="Dixit A."/>
            <person name="Pal A.K."/>
            <person name="Ghazi I.A."/>
            <person name="Yadav M."/>
            <person name="Pandit A."/>
            <person name="Bhargava A."/>
            <person name="Sureshbabu K."/>
            <person name="Batra K."/>
            <person name="Sharma T.R."/>
            <person name="Mohapatra T."/>
            <person name="Singh N.K."/>
            <person name="Messing J."/>
            <person name="Nelson A.B."/>
            <person name="Fuks G."/>
            <person name="Kavchok S."/>
            <person name="Keizer G."/>
            <person name="Linton E."/>
            <person name="Llaca V."/>
            <person name="Song R."/>
            <person name="Tanyolac B."/>
            <person name="Young S."/>
            <person name="Ho-Il K."/>
            <person name="Hahn J.H."/>
            <person name="Sangsakoo G."/>
            <person name="Vanavichit A."/>
            <person name="de Mattos Luiz.A.T."/>
            <person name="Zimmer P.D."/>
            <person name="Malone G."/>
            <person name="Dellagostin O."/>
            <person name="de Oliveira A.C."/>
            <person name="Bevan M."/>
            <person name="Bancroft I."/>
            <person name="Minx P."/>
            <person name="Cordum H."/>
            <person name="Wilson R."/>
            <person name="Cheng Z."/>
            <person name="Jin W."/>
            <person name="Jiang J."/>
            <person name="Leong S.A."/>
            <person name="Iwama H."/>
            <person name="Gojobori T."/>
            <person name="Itoh T."/>
            <person name="Niimura Y."/>
            <person name="Fujii Y."/>
            <person name="Habara T."/>
            <person name="Sakai H."/>
            <person name="Sato Y."/>
            <person name="Wilson G."/>
            <person name="Kumar K."/>
            <person name="McCouch S."/>
            <person name="Juretic N."/>
            <person name="Hoen D."/>
            <person name="Wright S."/>
            <person name="Bruskiewich R."/>
            <person name="Bureau T."/>
            <person name="Miyao A."/>
            <person name="Hirochika H."/>
            <person name="Nishikawa T."/>
            <person name="Kadowaki K."/>
            <person name="Sugiura M."/>
            <person name="Burr B."/>
            <person name="Sasaki T."/>
        </authorList>
    </citation>
    <scope>NUCLEOTIDE SEQUENCE [LARGE SCALE GENOMIC DNA]</scope>
    <source>
        <strain evidence="3">cv. Nipponbare</strain>
    </source>
</reference>
<evidence type="ECO:0000313" key="3">
    <source>
        <dbReference type="Proteomes" id="UP000000763"/>
    </source>
</evidence>
<feature type="region of interest" description="Disordered" evidence="1">
    <location>
        <begin position="1"/>
        <end position="21"/>
    </location>
</feature>
<gene>
    <name evidence="2" type="primary">P0417E03.5</name>
</gene>
<evidence type="ECO:0000256" key="1">
    <source>
        <dbReference type="SAM" id="MobiDB-lite"/>
    </source>
</evidence>
<dbReference type="AlphaFoldDB" id="Q5Z4P2"/>
<protein>
    <submittedName>
        <fullName evidence="2">Uncharacterized protein</fullName>
    </submittedName>
</protein>
<proteinExistence type="predicted"/>
<dbReference type="Proteomes" id="UP000000763">
    <property type="component" value="Chromosome 6"/>
</dbReference>